<evidence type="ECO:0000313" key="2">
    <source>
        <dbReference type="Proteomes" id="UP001605990"/>
    </source>
</evidence>
<dbReference type="Proteomes" id="UP001605990">
    <property type="component" value="Unassembled WGS sequence"/>
</dbReference>
<keyword evidence="2" id="KW-1185">Reference proteome</keyword>
<gene>
    <name evidence="1" type="ORF">ACGU38_29840</name>
</gene>
<accession>A0ABW7E8R8</accession>
<name>A0ABW7E8R8_STRRO</name>
<comment type="caution">
    <text evidence="1">The sequence shown here is derived from an EMBL/GenBank/DDBJ whole genome shotgun (WGS) entry which is preliminary data.</text>
</comment>
<evidence type="ECO:0000313" key="1">
    <source>
        <dbReference type="EMBL" id="MFG6299546.1"/>
    </source>
</evidence>
<proteinExistence type="predicted"/>
<feature type="non-terminal residue" evidence="1">
    <location>
        <position position="1"/>
    </location>
</feature>
<protein>
    <submittedName>
        <fullName evidence="1">Uncharacterized protein</fullName>
    </submittedName>
</protein>
<reference evidence="1 2" key="1">
    <citation type="submission" date="2024-10" db="EMBL/GenBank/DDBJ databases">
        <title>Draft genome assembly of a novel steroid transforming actinomycete isolated from African clawed frog Xenopus laevis.</title>
        <authorList>
            <person name="Bragin E."/>
            <person name="Kollerov V."/>
            <person name="Donova M.V."/>
        </authorList>
    </citation>
    <scope>NUCLEOTIDE SEQUENCE [LARGE SCALE GENOMIC DNA]</scope>
    <source>
        <strain evidence="1 2">MTOC-St3</strain>
    </source>
</reference>
<sequence>HFGRGGYPAGDWTELLITLIDRADMINRAKLATTFPDYGDAVLLAKYDEEGIATLQRILRGEEPEGATPQCPEGLFNPDTGDLLRCVRQDRHELHRTPSGTHWSVSVDASTDVPF</sequence>
<organism evidence="1 2">
    <name type="scientific">Streptomyces rochei</name>
    <name type="common">Streptomyces parvullus</name>
    <dbReference type="NCBI Taxonomy" id="1928"/>
    <lineage>
        <taxon>Bacteria</taxon>
        <taxon>Bacillati</taxon>
        <taxon>Actinomycetota</taxon>
        <taxon>Actinomycetes</taxon>
        <taxon>Kitasatosporales</taxon>
        <taxon>Streptomycetaceae</taxon>
        <taxon>Streptomyces</taxon>
        <taxon>Streptomyces rochei group</taxon>
    </lineage>
</organism>
<dbReference type="EMBL" id="JBIENY010000427">
    <property type="protein sequence ID" value="MFG6299546.1"/>
    <property type="molecule type" value="Genomic_DNA"/>
</dbReference>